<dbReference type="Pfam" id="PF00672">
    <property type="entry name" value="HAMP"/>
    <property type="match status" value="1"/>
</dbReference>
<dbReference type="PROSITE" id="PS50885">
    <property type="entry name" value="HAMP"/>
    <property type="match status" value="1"/>
</dbReference>
<evidence type="ECO:0000259" key="12">
    <source>
        <dbReference type="PROSITE" id="PS50885"/>
    </source>
</evidence>
<dbReference type="Gene3D" id="1.10.8.500">
    <property type="entry name" value="HAMP domain in histidine kinase"/>
    <property type="match status" value="1"/>
</dbReference>
<keyword evidence="5" id="KW-0597">Phosphoprotein</keyword>
<keyword evidence="10" id="KW-0472">Membrane</keyword>
<keyword evidence="4" id="KW-1003">Cell membrane</keyword>
<dbReference type="InterPro" id="IPR003661">
    <property type="entry name" value="HisK_dim/P_dom"/>
</dbReference>
<dbReference type="SMART" id="SM00387">
    <property type="entry name" value="HATPase_c"/>
    <property type="match status" value="1"/>
</dbReference>
<dbReference type="GO" id="GO:0005524">
    <property type="term" value="F:ATP binding"/>
    <property type="evidence" value="ECO:0007669"/>
    <property type="project" value="UniProtKB-KW"/>
</dbReference>
<name>A0A6L6PZR1_9BURK</name>
<dbReference type="Pfam" id="PF02518">
    <property type="entry name" value="HATPase_c"/>
    <property type="match status" value="1"/>
</dbReference>
<evidence type="ECO:0000256" key="9">
    <source>
        <dbReference type="ARBA" id="ARBA00022840"/>
    </source>
</evidence>
<dbReference type="CDD" id="cd06225">
    <property type="entry name" value="HAMP"/>
    <property type="match status" value="1"/>
</dbReference>
<dbReference type="InterPro" id="IPR005467">
    <property type="entry name" value="His_kinase_dom"/>
</dbReference>
<dbReference type="RefSeq" id="WP_155438639.1">
    <property type="nucleotide sequence ID" value="NZ_WNLA01000004.1"/>
</dbReference>
<dbReference type="EC" id="2.7.13.3" evidence="3"/>
<evidence type="ECO:0000313" key="13">
    <source>
        <dbReference type="EMBL" id="MTW02252.1"/>
    </source>
</evidence>
<organism evidence="13 14">
    <name type="scientific">Pseudoduganella ginsengisoli</name>
    <dbReference type="NCBI Taxonomy" id="1462440"/>
    <lineage>
        <taxon>Bacteria</taxon>
        <taxon>Pseudomonadati</taxon>
        <taxon>Pseudomonadota</taxon>
        <taxon>Betaproteobacteria</taxon>
        <taxon>Burkholderiales</taxon>
        <taxon>Oxalobacteraceae</taxon>
        <taxon>Telluria group</taxon>
        <taxon>Pseudoduganella</taxon>
    </lineage>
</organism>
<keyword evidence="14" id="KW-1185">Reference proteome</keyword>
<dbReference type="InterPro" id="IPR003660">
    <property type="entry name" value="HAMP_dom"/>
</dbReference>
<dbReference type="PROSITE" id="PS50109">
    <property type="entry name" value="HIS_KIN"/>
    <property type="match status" value="1"/>
</dbReference>
<dbReference type="AlphaFoldDB" id="A0A6L6PZR1"/>
<accession>A0A6L6PZR1</accession>
<comment type="subcellular location">
    <subcellularLocation>
        <location evidence="2">Cell membrane</location>
        <topology evidence="2">Multi-pass membrane protein</topology>
    </subcellularLocation>
</comment>
<dbReference type="Pfam" id="PF00512">
    <property type="entry name" value="HisKA"/>
    <property type="match status" value="1"/>
</dbReference>
<keyword evidence="6" id="KW-0808">Transferase</keyword>
<dbReference type="CDD" id="cd00075">
    <property type="entry name" value="HATPase"/>
    <property type="match status" value="1"/>
</dbReference>
<keyword evidence="8" id="KW-0418">Kinase</keyword>
<dbReference type="GO" id="GO:0005886">
    <property type="term" value="C:plasma membrane"/>
    <property type="evidence" value="ECO:0007669"/>
    <property type="project" value="UniProtKB-SubCell"/>
</dbReference>
<evidence type="ECO:0000256" key="8">
    <source>
        <dbReference type="ARBA" id="ARBA00022777"/>
    </source>
</evidence>
<evidence type="ECO:0000256" key="6">
    <source>
        <dbReference type="ARBA" id="ARBA00022679"/>
    </source>
</evidence>
<evidence type="ECO:0000256" key="4">
    <source>
        <dbReference type="ARBA" id="ARBA00022475"/>
    </source>
</evidence>
<evidence type="ECO:0000256" key="7">
    <source>
        <dbReference type="ARBA" id="ARBA00022741"/>
    </source>
</evidence>
<dbReference type="Gene3D" id="3.30.565.10">
    <property type="entry name" value="Histidine kinase-like ATPase, C-terminal domain"/>
    <property type="match status" value="1"/>
</dbReference>
<dbReference type="GO" id="GO:0000155">
    <property type="term" value="F:phosphorelay sensor kinase activity"/>
    <property type="evidence" value="ECO:0007669"/>
    <property type="project" value="InterPro"/>
</dbReference>
<protein>
    <recommendedName>
        <fullName evidence="3">histidine kinase</fullName>
        <ecNumber evidence="3">2.7.13.3</ecNumber>
    </recommendedName>
</protein>
<feature type="domain" description="Histidine kinase" evidence="11">
    <location>
        <begin position="247"/>
        <end position="451"/>
    </location>
</feature>
<dbReference type="InterPro" id="IPR036097">
    <property type="entry name" value="HisK_dim/P_sf"/>
</dbReference>
<reference evidence="13 14" key="1">
    <citation type="submission" date="2019-11" db="EMBL/GenBank/DDBJ databases">
        <title>Type strains purchased from KCTC, JCM and DSMZ.</title>
        <authorList>
            <person name="Lu H."/>
        </authorList>
    </citation>
    <scope>NUCLEOTIDE SEQUENCE [LARGE SCALE GENOMIC DNA]</scope>
    <source>
        <strain evidence="13 14">KCTC 42409</strain>
    </source>
</reference>
<evidence type="ECO:0000256" key="2">
    <source>
        <dbReference type="ARBA" id="ARBA00004651"/>
    </source>
</evidence>
<evidence type="ECO:0000256" key="5">
    <source>
        <dbReference type="ARBA" id="ARBA00022553"/>
    </source>
</evidence>
<dbReference type="InterPro" id="IPR003594">
    <property type="entry name" value="HATPase_dom"/>
</dbReference>
<feature type="transmembrane region" description="Helical" evidence="10">
    <location>
        <begin position="167"/>
        <end position="186"/>
    </location>
</feature>
<dbReference type="PANTHER" id="PTHR44936">
    <property type="entry name" value="SENSOR PROTEIN CREC"/>
    <property type="match status" value="1"/>
</dbReference>
<dbReference type="Proteomes" id="UP000484015">
    <property type="component" value="Unassembled WGS sequence"/>
</dbReference>
<dbReference type="SMART" id="SM00388">
    <property type="entry name" value="HisKA"/>
    <property type="match status" value="1"/>
</dbReference>
<dbReference type="OrthoDB" id="9804645at2"/>
<dbReference type="InterPro" id="IPR004358">
    <property type="entry name" value="Sig_transdc_His_kin-like_C"/>
</dbReference>
<keyword evidence="9" id="KW-0067">ATP-binding</keyword>
<dbReference type="PRINTS" id="PR00344">
    <property type="entry name" value="BCTRLSENSOR"/>
</dbReference>
<gene>
    <name evidence="13" type="ORF">GM668_09115</name>
</gene>
<evidence type="ECO:0000259" key="11">
    <source>
        <dbReference type="PROSITE" id="PS50109"/>
    </source>
</evidence>
<dbReference type="CDD" id="cd00082">
    <property type="entry name" value="HisKA"/>
    <property type="match status" value="1"/>
</dbReference>
<comment type="catalytic activity">
    <reaction evidence="1">
        <text>ATP + protein L-histidine = ADP + protein N-phospho-L-histidine.</text>
        <dbReference type="EC" id="2.7.13.3"/>
    </reaction>
</comment>
<keyword evidence="7" id="KW-0547">Nucleotide-binding</keyword>
<sequence length="451" mass="50035">MPRLYFRFYIALLASLALFTAAAALLWHYAGPFEPSDRALGLLLRNTLPPVTAPAAEQQAALTRLTKDIKADITLYSREGERLAYVGEPLPRPTRGMWRERRMMLEHGSGSAGSASIADEHERMMARHFDRDEDGHLRPRRFFMRLDDGRLVVSSTPLRPVPPRYRLHYMLIALAIIIAIGAYPVVRRLTRRLERLQRGVESLGEGKLSARVKVEGNDEVALLAASFNRSADQIEALVGAHKTLLANASHELRTPLARIRLALELSRDSVDEKRRAGLEQDIAELDQLIDEILLASRLDMADVAHDKGGAHSEREQLDVLALAAEECARYDEAELEGESAVVHGEARLLRRLLRNLLENARRHGAPPTKMHVRCAGNLAEITVQDAGPGVPPADQDRIFEPFYRSGNARDSTGTGLGLALVRQIARRHGGDVRCEQVRGGASRFVVTLPLG</sequence>
<evidence type="ECO:0000256" key="10">
    <source>
        <dbReference type="SAM" id="Phobius"/>
    </source>
</evidence>
<evidence type="ECO:0000256" key="1">
    <source>
        <dbReference type="ARBA" id="ARBA00000085"/>
    </source>
</evidence>
<dbReference type="Gene3D" id="1.10.287.130">
    <property type="match status" value="1"/>
</dbReference>
<keyword evidence="10" id="KW-0812">Transmembrane</keyword>
<feature type="domain" description="HAMP" evidence="12">
    <location>
        <begin position="187"/>
        <end position="239"/>
    </location>
</feature>
<evidence type="ECO:0000313" key="14">
    <source>
        <dbReference type="Proteomes" id="UP000484015"/>
    </source>
</evidence>
<comment type="caution">
    <text evidence="13">The sequence shown here is derived from an EMBL/GenBank/DDBJ whole genome shotgun (WGS) entry which is preliminary data.</text>
</comment>
<dbReference type="EMBL" id="WNLA01000004">
    <property type="protein sequence ID" value="MTW02252.1"/>
    <property type="molecule type" value="Genomic_DNA"/>
</dbReference>
<dbReference type="InterPro" id="IPR050980">
    <property type="entry name" value="2C_sensor_his_kinase"/>
</dbReference>
<keyword evidence="10" id="KW-1133">Transmembrane helix</keyword>
<evidence type="ECO:0000256" key="3">
    <source>
        <dbReference type="ARBA" id="ARBA00012438"/>
    </source>
</evidence>
<dbReference type="SUPFAM" id="SSF55874">
    <property type="entry name" value="ATPase domain of HSP90 chaperone/DNA topoisomerase II/histidine kinase"/>
    <property type="match status" value="1"/>
</dbReference>
<dbReference type="InterPro" id="IPR036890">
    <property type="entry name" value="HATPase_C_sf"/>
</dbReference>
<proteinExistence type="predicted"/>
<dbReference type="SUPFAM" id="SSF47384">
    <property type="entry name" value="Homodimeric domain of signal transducing histidine kinase"/>
    <property type="match status" value="1"/>
</dbReference>
<dbReference type="SUPFAM" id="SSF158472">
    <property type="entry name" value="HAMP domain-like"/>
    <property type="match status" value="1"/>
</dbReference>
<dbReference type="PANTHER" id="PTHR44936:SF10">
    <property type="entry name" value="SENSOR PROTEIN RSTB"/>
    <property type="match status" value="1"/>
</dbReference>
<dbReference type="SMART" id="SM00304">
    <property type="entry name" value="HAMP"/>
    <property type="match status" value="1"/>
</dbReference>